<evidence type="ECO:0000256" key="2">
    <source>
        <dbReference type="SAM" id="Phobius"/>
    </source>
</evidence>
<dbReference type="EMBL" id="BAABME010004734">
    <property type="protein sequence ID" value="GAA0163381.1"/>
    <property type="molecule type" value="Genomic_DNA"/>
</dbReference>
<dbReference type="PROSITE" id="PS51257">
    <property type="entry name" value="PROKAR_LIPOPROTEIN"/>
    <property type="match status" value="1"/>
</dbReference>
<protein>
    <submittedName>
        <fullName evidence="3">Uncharacterized protein</fullName>
    </submittedName>
</protein>
<dbReference type="Proteomes" id="UP001454036">
    <property type="component" value="Unassembled WGS sequence"/>
</dbReference>
<keyword evidence="2" id="KW-0812">Transmembrane</keyword>
<feature type="region of interest" description="Disordered" evidence="1">
    <location>
        <begin position="73"/>
        <end position="116"/>
    </location>
</feature>
<evidence type="ECO:0000313" key="4">
    <source>
        <dbReference type="Proteomes" id="UP001454036"/>
    </source>
</evidence>
<evidence type="ECO:0000256" key="1">
    <source>
        <dbReference type="SAM" id="MobiDB-lite"/>
    </source>
</evidence>
<accession>A0AAV3QJD8</accession>
<reference evidence="3 4" key="1">
    <citation type="submission" date="2024-01" db="EMBL/GenBank/DDBJ databases">
        <title>The complete chloroplast genome sequence of Lithospermum erythrorhizon: insights into the phylogenetic relationship among Boraginaceae species and the maternal lineages of purple gromwells.</title>
        <authorList>
            <person name="Okada T."/>
            <person name="Watanabe K."/>
        </authorList>
    </citation>
    <scope>NUCLEOTIDE SEQUENCE [LARGE SCALE GENOMIC DNA]</scope>
</reference>
<gene>
    <name evidence="3" type="ORF">LIER_19264</name>
</gene>
<evidence type="ECO:0000313" key="3">
    <source>
        <dbReference type="EMBL" id="GAA0163381.1"/>
    </source>
</evidence>
<proteinExistence type="predicted"/>
<dbReference type="AlphaFoldDB" id="A0AAV3QJD8"/>
<keyword evidence="4" id="KW-1185">Reference proteome</keyword>
<feature type="compositionally biased region" description="Basic residues" evidence="1">
    <location>
        <begin position="73"/>
        <end position="102"/>
    </location>
</feature>
<keyword evidence="2" id="KW-0472">Membrane</keyword>
<sequence length="137" mass="15745">MILFFKEHNKHHYVNQLNIAISCVTFKLYKGTLHANSILQANEMRPISHIVVLNLFLACCFLSLMFTMSSARHHSHPPSHHVHKPLHEHRHPPTPSHHHGHRPPSPPPRLDAPPNAFKQMCLSTNVEKDLVYEGLRT</sequence>
<name>A0AAV3QJD8_LITER</name>
<comment type="caution">
    <text evidence="3">The sequence shown here is derived from an EMBL/GenBank/DDBJ whole genome shotgun (WGS) entry which is preliminary data.</text>
</comment>
<feature type="transmembrane region" description="Helical" evidence="2">
    <location>
        <begin position="47"/>
        <end position="66"/>
    </location>
</feature>
<keyword evidence="2" id="KW-1133">Transmembrane helix</keyword>
<organism evidence="3 4">
    <name type="scientific">Lithospermum erythrorhizon</name>
    <name type="common">Purple gromwell</name>
    <name type="synonym">Lithospermum officinale var. erythrorhizon</name>
    <dbReference type="NCBI Taxonomy" id="34254"/>
    <lineage>
        <taxon>Eukaryota</taxon>
        <taxon>Viridiplantae</taxon>
        <taxon>Streptophyta</taxon>
        <taxon>Embryophyta</taxon>
        <taxon>Tracheophyta</taxon>
        <taxon>Spermatophyta</taxon>
        <taxon>Magnoliopsida</taxon>
        <taxon>eudicotyledons</taxon>
        <taxon>Gunneridae</taxon>
        <taxon>Pentapetalae</taxon>
        <taxon>asterids</taxon>
        <taxon>lamiids</taxon>
        <taxon>Boraginales</taxon>
        <taxon>Boraginaceae</taxon>
        <taxon>Boraginoideae</taxon>
        <taxon>Lithospermeae</taxon>
        <taxon>Lithospermum</taxon>
    </lineage>
</organism>